<evidence type="ECO:0000256" key="1">
    <source>
        <dbReference type="SAM" id="Phobius"/>
    </source>
</evidence>
<dbReference type="Gene3D" id="3.10.350.10">
    <property type="entry name" value="LysM domain"/>
    <property type="match status" value="1"/>
</dbReference>
<feature type="domain" description="LysM" evidence="2">
    <location>
        <begin position="610"/>
        <end position="654"/>
    </location>
</feature>
<dbReference type="PANTHER" id="PTHR11575:SF6">
    <property type="entry name" value="2',3'-CYCLIC-NUCLEOTIDE 2'-PHOSPHODIESTERASE_3'-NUCLEOTIDASE"/>
    <property type="match status" value="1"/>
</dbReference>
<dbReference type="InterPro" id="IPR006179">
    <property type="entry name" value="5_nucleotidase/apyrase"/>
</dbReference>
<dbReference type="EMBL" id="SRME01000005">
    <property type="protein sequence ID" value="TGG87303.1"/>
    <property type="molecule type" value="Genomic_DNA"/>
</dbReference>
<protein>
    <submittedName>
        <fullName evidence="3">LysM peptidoglycan-binding domain-containing protein</fullName>
    </submittedName>
</protein>
<dbReference type="InterPro" id="IPR036779">
    <property type="entry name" value="LysM_dom_sf"/>
</dbReference>
<reference evidence="3 4" key="1">
    <citation type="submission" date="2019-04" db="EMBL/GenBank/DDBJ databases">
        <title>Draft genome sequence data and analysis of a Fermenting Bacterium, Geotoga petraea strain HO-Geo1, isolated from heavy-oil petroleum reservoir in Russia.</title>
        <authorList>
            <person name="Grouzdev D.S."/>
            <person name="Semenova E.M."/>
            <person name="Sokolova D.S."/>
            <person name="Tourova T.P."/>
            <person name="Poltaraus A.B."/>
            <person name="Nazina T.N."/>
        </authorList>
    </citation>
    <scope>NUCLEOTIDE SEQUENCE [LARGE SCALE GENOMIC DNA]</scope>
    <source>
        <strain evidence="3 4">HO-Geo1</strain>
    </source>
</reference>
<comment type="caution">
    <text evidence="3">The sequence shown here is derived from an EMBL/GenBank/DDBJ whole genome shotgun (WGS) entry which is preliminary data.</text>
</comment>
<sequence length="657" mass="77220">MNKINVFWRHIMNKKNVLWMIFIVIILLITVFIFTLNGNQENLNLENSQENGNTAETIFEDDYNPENEATTDISTQSTIIDKLKFTENSTITTDLVNEATTDSSMQSKVDKQEPTENSTKITDVSDENVFLNMYFTSNIKGDFTTYDYEYDKKDYDGSFSQLAKLIEEQVEEEDILINLGDTFSKNSDKEMVNAIFESFEDLNYDLWITSKNDFNVIKGFDLKLDLLLTPHATKSFKNIVFGNEVEEIISSEDIQILVERFEDKNRFIINNKYTDSSREFIINNSSETLFNIYYNIKKDEATINKIPVKNDDRVILPLHRIEEIFSQYHENSLESLTKIIGEVVNQDFFYEKGLDQIDSYWLKPTKITDFINEVQLYYANQIFEKEIKISSTPIYTENLEINNEISKRYINKFYPKKNTLYIVEMTGKQLKDYLEWSVEFYDTYKKEHLTITRSSKDHELYDIFKGINYRIDISKEYGNRIVDLTDYGSNTIYDQEKYLLVTNSERAENEFSKNGEIFTEELPKVVLSSKDVEKYKNYYIPDFIEDYIINVKNGILKEFPDQNWEIIGTNWNKIHRIKAEKIFNDGSLTIDNTVPLTYNDIKDMAEQITLKYSVESGDWLLKISRIYGVDYKSIAEKNNIENPDLIFPNQVFVIPEN</sequence>
<keyword evidence="1" id="KW-0472">Membrane</keyword>
<dbReference type="PROSITE" id="PS51782">
    <property type="entry name" value="LYSM"/>
    <property type="match status" value="1"/>
</dbReference>
<dbReference type="GO" id="GO:0016787">
    <property type="term" value="F:hydrolase activity"/>
    <property type="evidence" value="ECO:0007669"/>
    <property type="project" value="InterPro"/>
</dbReference>
<dbReference type="Pfam" id="PF01476">
    <property type="entry name" value="LysM"/>
    <property type="match status" value="1"/>
</dbReference>
<dbReference type="Proteomes" id="UP000297288">
    <property type="component" value="Unassembled WGS sequence"/>
</dbReference>
<keyword evidence="1" id="KW-0812">Transmembrane</keyword>
<dbReference type="AlphaFoldDB" id="A0A4Z0W0N3"/>
<name>A0A4Z0W0N3_9BACT</name>
<keyword evidence="1" id="KW-1133">Transmembrane helix</keyword>
<dbReference type="Gene3D" id="3.90.780.10">
    <property type="entry name" value="5'-Nucleotidase, C-terminal domain"/>
    <property type="match status" value="1"/>
</dbReference>
<evidence type="ECO:0000259" key="2">
    <source>
        <dbReference type="PROSITE" id="PS51782"/>
    </source>
</evidence>
<dbReference type="PANTHER" id="PTHR11575">
    <property type="entry name" value="5'-NUCLEOTIDASE-RELATED"/>
    <property type="match status" value="1"/>
</dbReference>
<dbReference type="OrthoDB" id="9800780at2"/>
<proteinExistence type="predicted"/>
<dbReference type="GO" id="GO:0009166">
    <property type="term" value="P:nucleotide catabolic process"/>
    <property type="evidence" value="ECO:0007669"/>
    <property type="project" value="InterPro"/>
</dbReference>
<dbReference type="InterPro" id="IPR018392">
    <property type="entry name" value="LysM"/>
</dbReference>
<dbReference type="CDD" id="cd00118">
    <property type="entry name" value="LysM"/>
    <property type="match status" value="1"/>
</dbReference>
<organism evidence="3 4">
    <name type="scientific">Geotoga petraea</name>
    <dbReference type="NCBI Taxonomy" id="28234"/>
    <lineage>
        <taxon>Bacteria</taxon>
        <taxon>Thermotogati</taxon>
        <taxon>Thermotogota</taxon>
        <taxon>Thermotogae</taxon>
        <taxon>Petrotogales</taxon>
        <taxon>Petrotogaceae</taxon>
        <taxon>Geotoga</taxon>
    </lineage>
</organism>
<dbReference type="SUPFAM" id="SSF55816">
    <property type="entry name" value="5'-nucleotidase (syn. UDP-sugar hydrolase), C-terminal domain"/>
    <property type="match status" value="1"/>
</dbReference>
<gene>
    <name evidence="3" type="ORF">E4650_08340</name>
</gene>
<dbReference type="InterPro" id="IPR036907">
    <property type="entry name" value="5'-Nucleotdase_C_sf"/>
</dbReference>
<dbReference type="SMART" id="SM00257">
    <property type="entry name" value="LysM"/>
    <property type="match status" value="1"/>
</dbReference>
<evidence type="ECO:0000313" key="3">
    <source>
        <dbReference type="EMBL" id="TGG87303.1"/>
    </source>
</evidence>
<dbReference type="Pfam" id="PF02872">
    <property type="entry name" value="5_nucleotid_C"/>
    <property type="match status" value="1"/>
</dbReference>
<accession>A0A4Z0W0N3</accession>
<evidence type="ECO:0000313" key="4">
    <source>
        <dbReference type="Proteomes" id="UP000297288"/>
    </source>
</evidence>
<dbReference type="SUPFAM" id="SSF54106">
    <property type="entry name" value="LysM domain"/>
    <property type="match status" value="1"/>
</dbReference>
<dbReference type="GO" id="GO:0030288">
    <property type="term" value="C:outer membrane-bounded periplasmic space"/>
    <property type="evidence" value="ECO:0007669"/>
    <property type="project" value="TreeGrafter"/>
</dbReference>
<feature type="transmembrane region" description="Helical" evidence="1">
    <location>
        <begin position="17"/>
        <end position="36"/>
    </location>
</feature>
<dbReference type="InterPro" id="IPR008334">
    <property type="entry name" value="5'-Nucleotdase_C"/>
</dbReference>